<dbReference type="PANTHER" id="PTHR13754">
    <property type="entry name" value="METALLO-BETA-LACTAMASE SUPERFAMILY PROTEIN"/>
    <property type="match status" value="1"/>
</dbReference>
<comment type="caution">
    <text evidence="2">The sequence shown here is derived from an EMBL/GenBank/DDBJ whole genome shotgun (WGS) entry which is preliminary data.</text>
</comment>
<evidence type="ECO:0000259" key="1">
    <source>
        <dbReference type="Pfam" id="PF00753"/>
    </source>
</evidence>
<feature type="domain" description="Metallo-beta-lactamase" evidence="1">
    <location>
        <begin position="20"/>
        <end position="83"/>
    </location>
</feature>
<dbReference type="EC" id="2.5.1.105" evidence="2"/>
<dbReference type="RefSeq" id="WP_048570338.1">
    <property type="nucleotide sequence ID" value="NZ_LFVU01000024.1"/>
</dbReference>
<evidence type="ECO:0000313" key="3">
    <source>
        <dbReference type="Proteomes" id="UP000036756"/>
    </source>
</evidence>
<organism evidence="2 3">
    <name type="scientific">Clostridium cylindrosporum DSM 605</name>
    <dbReference type="NCBI Taxonomy" id="1121307"/>
    <lineage>
        <taxon>Bacteria</taxon>
        <taxon>Bacillati</taxon>
        <taxon>Bacillota</taxon>
        <taxon>Clostridia</taxon>
        <taxon>Eubacteriales</taxon>
        <taxon>Clostridiaceae</taxon>
        <taxon>Clostridium</taxon>
    </lineage>
</organism>
<dbReference type="CDD" id="cd07713">
    <property type="entry name" value="DHPS-like_MBL-fold"/>
    <property type="match status" value="1"/>
</dbReference>
<reference evidence="2 3" key="1">
    <citation type="submission" date="2015-06" db="EMBL/GenBank/DDBJ databases">
        <title>Draft genome sequence of the purine-degrading Clostridium cylindrosporum HC-1 (DSM 605).</title>
        <authorList>
            <person name="Poehlein A."/>
            <person name="Schiel-Bengelsdorf B."/>
            <person name="Bengelsdorf F."/>
            <person name="Daniel R."/>
            <person name="Duerre P."/>
        </authorList>
    </citation>
    <scope>NUCLEOTIDE SEQUENCE [LARGE SCALE GENOMIC DNA]</scope>
    <source>
        <strain evidence="2 3">DSM 605</strain>
    </source>
</reference>
<dbReference type="GO" id="GO:0016787">
    <property type="term" value="F:hydrolase activity"/>
    <property type="evidence" value="ECO:0007669"/>
    <property type="project" value="UniProtKB-KW"/>
</dbReference>
<accession>A0A0J8D870</accession>
<sequence length="278" mass="31415">MKLTVVVDNNTYIDRYFSGEPGLSFYIEEEGQSILFDVGYSDIFLKNSMKMNIDLKKIDYIAISHGHIDHTWGLSHLINHYSEYTIEGTSYTKPEMIAHPNSFLDKRHNNQNIGSLISKDTLIKHFNLKLSADPIWVTSKLIYLGEIERSNNVENKTPIGKVKMKSGEVDDYLLDDSALVYKSSKGLVIITGCAHSGICNIIEYAKKVCKDNRVADVIGGFHLLSPKKDVIDYTCKYIKDNNIKVMHPCHCTDLKSKIELSNVCDVKEVGVGLVLEYN</sequence>
<dbReference type="InterPro" id="IPR001279">
    <property type="entry name" value="Metallo-B-lactamas"/>
</dbReference>
<dbReference type="InterPro" id="IPR036866">
    <property type="entry name" value="RibonucZ/Hydroxyglut_hydro"/>
</dbReference>
<protein>
    <submittedName>
        <fullName evidence="2">Metal dependent hydrolase</fullName>
        <ecNumber evidence="2">2.5.1.105</ecNumber>
    </submittedName>
</protein>
<gene>
    <name evidence="2" type="ORF">CLCY_4c02280</name>
</gene>
<dbReference type="PANTHER" id="PTHR13754:SF18">
    <property type="entry name" value="7,8-DIHYDROPTERIN-6-METHYL-4-(BETA-D-RIBOFURANOSYL)-AMINOBENZENE-5'-PHOSPHATE SYNTHASE"/>
    <property type="match status" value="1"/>
</dbReference>
<evidence type="ECO:0000313" key="2">
    <source>
        <dbReference type="EMBL" id="KMT22255.1"/>
    </source>
</evidence>
<dbReference type="PATRIC" id="fig|1121307.3.peg.1884"/>
<keyword evidence="2" id="KW-0808">Transferase</keyword>
<keyword evidence="3" id="KW-1185">Reference proteome</keyword>
<dbReference type="AlphaFoldDB" id="A0A0J8D870"/>
<dbReference type="InterPro" id="IPR041712">
    <property type="entry name" value="DHPS-like_MBL-fold"/>
</dbReference>
<dbReference type="InterPro" id="IPR052926">
    <property type="entry name" value="Metallo-beta-lactamase_dom"/>
</dbReference>
<dbReference type="STRING" id="1121307.CLCY_4c02280"/>
<dbReference type="Pfam" id="PF00753">
    <property type="entry name" value="Lactamase_B"/>
    <property type="match status" value="1"/>
</dbReference>
<dbReference type="SUPFAM" id="SSF56281">
    <property type="entry name" value="Metallo-hydrolase/oxidoreductase"/>
    <property type="match status" value="1"/>
</dbReference>
<dbReference type="OrthoDB" id="9803916at2"/>
<dbReference type="Proteomes" id="UP000036756">
    <property type="component" value="Unassembled WGS sequence"/>
</dbReference>
<dbReference type="EMBL" id="LFVU01000024">
    <property type="protein sequence ID" value="KMT22255.1"/>
    <property type="molecule type" value="Genomic_DNA"/>
</dbReference>
<proteinExistence type="predicted"/>
<keyword evidence="2" id="KW-0378">Hydrolase</keyword>
<name>A0A0J8D870_CLOCY</name>
<dbReference type="GO" id="GO:0102041">
    <property type="term" value="F:7,8-dihydropterin-6-yl-methyl-4-(beta-D-ribofuranosyl)aminobenzene 5'-phosphate synthase"/>
    <property type="evidence" value="ECO:0007669"/>
    <property type="project" value="UniProtKB-EC"/>
</dbReference>
<dbReference type="Gene3D" id="3.60.15.10">
    <property type="entry name" value="Ribonuclease Z/Hydroxyacylglutathione hydrolase-like"/>
    <property type="match status" value="1"/>
</dbReference>